<organism evidence="6 7">
    <name type="scientific">Lymnaea stagnalis</name>
    <name type="common">Great pond snail</name>
    <name type="synonym">Helix stagnalis</name>
    <dbReference type="NCBI Taxonomy" id="6523"/>
    <lineage>
        <taxon>Eukaryota</taxon>
        <taxon>Metazoa</taxon>
        <taxon>Spiralia</taxon>
        <taxon>Lophotrochozoa</taxon>
        <taxon>Mollusca</taxon>
        <taxon>Gastropoda</taxon>
        <taxon>Heterobranchia</taxon>
        <taxon>Euthyneura</taxon>
        <taxon>Panpulmonata</taxon>
        <taxon>Hygrophila</taxon>
        <taxon>Lymnaeoidea</taxon>
        <taxon>Lymnaeidae</taxon>
        <taxon>Lymnaea</taxon>
    </lineage>
</organism>
<dbReference type="GO" id="GO:0070593">
    <property type="term" value="P:dendrite self-avoidance"/>
    <property type="evidence" value="ECO:0007669"/>
    <property type="project" value="TreeGrafter"/>
</dbReference>
<evidence type="ECO:0000313" key="7">
    <source>
        <dbReference type="Proteomes" id="UP001497497"/>
    </source>
</evidence>
<dbReference type="InterPro" id="IPR013783">
    <property type="entry name" value="Ig-like_fold"/>
</dbReference>
<feature type="compositionally biased region" description="Acidic residues" evidence="4">
    <location>
        <begin position="416"/>
        <end position="425"/>
    </location>
</feature>
<name>A0AAV2HIA2_LYMST</name>
<feature type="region of interest" description="Disordered" evidence="4">
    <location>
        <begin position="956"/>
        <end position="1026"/>
    </location>
</feature>
<dbReference type="InterPro" id="IPR036179">
    <property type="entry name" value="Ig-like_dom_sf"/>
</dbReference>
<feature type="compositionally biased region" description="Polar residues" evidence="4">
    <location>
        <begin position="392"/>
        <end position="403"/>
    </location>
</feature>
<feature type="domain" description="Ig-like" evidence="5">
    <location>
        <begin position="863"/>
        <end position="948"/>
    </location>
</feature>
<protein>
    <recommendedName>
        <fullName evidence="5">Ig-like domain-containing protein</fullName>
    </recommendedName>
</protein>
<feature type="region of interest" description="Disordered" evidence="4">
    <location>
        <begin position="1475"/>
        <end position="1513"/>
    </location>
</feature>
<accession>A0AAV2HIA2</accession>
<dbReference type="GO" id="GO:0098632">
    <property type="term" value="F:cell-cell adhesion mediator activity"/>
    <property type="evidence" value="ECO:0007669"/>
    <property type="project" value="TreeGrafter"/>
</dbReference>
<dbReference type="GO" id="GO:0007411">
    <property type="term" value="P:axon guidance"/>
    <property type="evidence" value="ECO:0007669"/>
    <property type="project" value="TreeGrafter"/>
</dbReference>
<dbReference type="GO" id="GO:0007156">
    <property type="term" value="P:homophilic cell adhesion via plasma membrane adhesion molecules"/>
    <property type="evidence" value="ECO:0007669"/>
    <property type="project" value="TreeGrafter"/>
</dbReference>
<feature type="compositionally biased region" description="Low complexity" evidence="4">
    <location>
        <begin position="1477"/>
        <end position="1495"/>
    </location>
</feature>
<comment type="caution">
    <text evidence="6">The sequence shown here is derived from an EMBL/GenBank/DDBJ whole genome shotgun (WGS) entry which is preliminary data.</text>
</comment>
<dbReference type="GO" id="GO:0005737">
    <property type="term" value="C:cytoplasm"/>
    <property type="evidence" value="ECO:0007669"/>
    <property type="project" value="UniProtKB-SubCell"/>
</dbReference>
<dbReference type="Gene3D" id="2.60.40.10">
    <property type="entry name" value="Immunoglobulins"/>
    <property type="match status" value="2"/>
</dbReference>
<feature type="compositionally biased region" description="Low complexity" evidence="4">
    <location>
        <begin position="1221"/>
        <end position="1240"/>
    </location>
</feature>
<feature type="compositionally biased region" description="Basic and acidic residues" evidence="4">
    <location>
        <begin position="1241"/>
        <end position="1251"/>
    </location>
</feature>
<proteinExistence type="predicted"/>
<dbReference type="InterPro" id="IPR007110">
    <property type="entry name" value="Ig-like_dom"/>
</dbReference>
<feature type="region of interest" description="Disordered" evidence="4">
    <location>
        <begin position="1074"/>
        <end position="1101"/>
    </location>
</feature>
<feature type="compositionally biased region" description="Polar residues" evidence="4">
    <location>
        <begin position="1526"/>
        <end position="1549"/>
    </location>
</feature>
<feature type="region of interest" description="Disordered" evidence="4">
    <location>
        <begin position="1196"/>
        <end position="1269"/>
    </location>
</feature>
<dbReference type="PANTHER" id="PTHR10075:SF100">
    <property type="entry name" value="FASCICLIN-2"/>
    <property type="match status" value="1"/>
</dbReference>
<feature type="region of interest" description="Disordered" evidence="4">
    <location>
        <begin position="621"/>
        <end position="743"/>
    </location>
</feature>
<dbReference type="PROSITE" id="PS50835">
    <property type="entry name" value="IG_LIKE"/>
    <property type="match status" value="2"/>
</dbReference>
<dbReference type="SMART" id="SM00409">
    <property type="entry name" value="IG"/>
    <property type="match status" value="2"/>
</dbReference>
<feature type="compositionally biased region" description="Low complexity" evidence="4">
    <location>
        <begin position="1326"/>
        <end position="1341"/>
    </location>
</feature>
<feature type="compositionally biased region" description="Polar residues" evidence="4">
    <location>
        <begin position="967"/>
        <end position="976"/>
    </location>
</feature>
<evidence type="ECO:0000256" key="2">
    <source>
        <dbReference type="ARBA" id="ARBA00022490"/>
    </source>
</evidence>
<dbReference type="EMBL" id="CAXITT010000143">
    <property type="protein sequence ID" value="CAL1533487.1"/>
    <property type="molecule type" value="Genomic_DNA"/>
</dbReference>
<feature type="compositionally biased region" description="Basic and acidic residues" evidence="4">
    <location>
        <begin position="1361"/>
        <end position="1373"/>
    </location>
</feature>
<dbReference type="SUPFAM" id="SSF48726">
    <property type="entry name" value="Immunoglobulin"/>
    <property type="match status" value="2"/>
</dbReference>
<feature type="compositionally biased region" description="Basic and acidic residues" evidence="4">
    <location>
        <begin position="1259"/>
        <end position="1269"/>
    </location>
</feature>
<gene>
    <name evidence="6" type="ORF">GSLYS_00007447001</name>
</gene>
<feature type="compositionally biased region" description="Polar residues" evidence="4">
    <location>
        <begin position="56"/>
        <end position="71"/>
    </location>
</feature>
<evidence type="ECO:0000259" key="5">
    <source>
        <dbReference type="PROSITE" id="PS50835"/>
    </source>
</evidence>
<feature type="compositionally biased region" description="Basic and acidic residues" evidence="4">
    <location>
        <begin position="628"/>
        <end position="659"/>
    </location>
</feature>
<evidence type="ECO:0000256" key="1">
    <source>
        <dbReference type="ARBA" id="ARBA00004496"/>
    </source>
</evidence>
<feature type="domain" description="Ig-like" evidence="5">
    <location>
        <begin position="761"/>
        <end position="852"/>
    </location>
</feature>
<evidence type="ECO:0000256" key="3">
    <source>
        <dbReference type="ARBA" id="ARBA00023319"/>
    </source>
</evidence>
<keyword evidence="3" id="KW-0393">Immunoglobulin domain</keyword>
<dbReference type="FunFam" id="2.60.40.10:FF:000107">
    <property type="entry name" value="Myosin, light chain kinase a"/>
    <property type="match status" value="1"/>
</dbReference>
<feature type="compositionally biased region" description="Polar residues" evidence="4">
    <location>
        <begin position="1088"/>
        <end position="1101"/>
    </location>
</feature>
<feature type="region of interest" description="Disordered" evidence="4">
    <location>
        <begin position="337"/>
        <end position="460"/>
    </location>
</feature>
<feature type="compositionally biased region" description="Low complexity" evidence="4">
    <location>
        <begin position="1075"/>
        <end position="1087"/>
    </location>
</feature>
<feature type="compositionally biased region" description="Polar residues" evidence="4">
    <location>
        <begin position="81"/>
        <end position="123"/>
    </location>
</feature>
<feature type="region of interest" description="Disordered" evidence="4">
    <location>
        <begin position="1308"/>
        <end position="1377"/>
    </location>
</feature>
<dbReference type="FunFam" id="2.60.40.10:FF:000425">
    <property type="entry name" value="Myosin light chain kinase"/>
    <property type="match status" value="1"/>
</dbReference>
<dbReference type="GO" id="GO:0045989">
    <property type="term" value="P:positive regulation of striated muscle contraction"/>
    <property type="evidence" value="ECO:0007669"/>
    <property type="project" value="UniProtKB-ARBA"/>
</dbReference>
<evidence type="ECO:0000256" key="4">
    <source>
        <dbReference type="SAM" id="MobiDB-lite"/>
    </source>
</evidence>
<feature type="compositionally biased region" description="Polar residues" evidence="4">
    <location>
        <begin position="1313"/>
        <end position="1322"/>
    </location>
</feature>
<reference evidence="6 7" key="1">
    <citation type="submission" date="2024-04" db="EMBL/GenBank/DDBJ databases">
        <authorList>
            <consortium name="Genoscope - CEA"/>
            <person name="William W."/>
        </authorList>
    </citation>
    <scope>NUCLEOTIDE SEQUENCE [LARGE SCALE GENOMIC DNA]</scope>
</reference>
<keyword evidence="2" id="KW-0963">Cytoplasm</keyword>
<feature type="compositionally biased region" description="Low complexity" evidence="4">
    <location>
        <begin position="124"/>
        <end position="138"/>
    </location>
</feature>
<dbReference type="GO" id="GO:0005886">
    <property type="term" value="C:plasma membrane"/>
    <property type="evidence" value="ECO:0007669"/>
    <property type="project" value="TreeGrafter"/>
</dbReference>
<dbReference type="GO" id="GO:0060298">
    <property type="term" value="P:positive regulation of sarcomere organization"/>
    <property type="evidence" value="ECO:0007669"/>
    <property type="project" value="UniProtKB-ARBA"/>
</dbReference>
<feature type="region of interest" description="Disordered" evidence="4">
    <location>
        <begin position="1526"/>
        <end position="1587"/>
    </location>
</feature>
<dbReference type="SMART" id="SM00408">
    <property type="entry name" value="IGc2"/>
    <property type="match status" value="2"/>
</dbReference>
<dbReference type="PANTHER" id="PTHR10075">
    <property type="entry name" value="BASIGIN RELATED"/>
    <property type="match status" value="1"/>
</dbReference>
<feature type="compositionally biased region" description="Basic and acidic residues" evidence="4">
    <location>
        <begin position="698"/>
        <end position="708"/>
    </location>
</feature>
<comment type="subcellular location">
    <subcellularLocation>
        <location evidence="1">Cytoplasm</location>
    </subcellularLocation>
</comment>
<feature type="compositionally biased region" description="Basic and acidic residues" evidence="4">
    <location>
        <begin position="341"/>
        <end position="377"/>
    </location>
</feature>
<dbReference type="InterPro" id="IPR013098">
    <property type="entry name" value="Ig_I-set"/>
</dbReference>
<keyword evidence="7" id="KW-1185">Reference proteome</keyword>
<dbReference type="Proteomes" id="UP001497497">
    <property type="component" value="Unassembled WGS sequence"/>
</dbReference>
<feature type="compositionally biased region" description="Low complexity" evidence="4">
    <location>
        <begin position="993"/>
        <end position="1010"/>
    </location>
</feature>
<feature type="region of interest" description="Disordered" evidence="4">
    <location>
        <begin position="56"/>
        <end position="172"/>
    </location>
</feature>
<sequence length="1622" mass="179201">MIRGRKEGASYATWFIGFDHDDTFGLTPFSELGSQSSLRTSGQDKPVSRAVSLESLVSQRSLAPAATQTSDDLAKAIPAHASTTTDTQTETFGLTQTEVQTDSASRGVTQTEVQTDFLRTSGQGSLTRSRTSTETSTGTDEHDGIQRSRKSSSARPRSYDFDLDRSKRKRDKDTQGIYKEAFDGARRAEEFKFRVKFDQLLVELHQEVEEKNPDGLTTSFASPSYGEVMLNFRGKVKDLLKGFTERLALAYDSFGSVDSVENTAQKVKQDVSKCIEDLIGESLELTSDEAVSDLSSLSDESIPDQNSFEDLIAQAVVSKLLENHRKEVRKALNLSGLSTLPDRKSHPHSDSPDLKSHRHSDSAKTHKQNSENDDVVRHGQSGIVNGHRRSSKQGSASSLSNPDLFNYRSDLIADSSSDENEEGEDVVDRNSYSKRKSKAEDKQNKVVSNGLSEKDTDRDIIADVHSEENTVTCENDIEKDFEELKEFVRKTQSSARPRVEAIEFDDANLCEAKEEPLARLTVDRDESREDFLTRYSVFDRVRNAEQDFSQFENIDFSSSELDPDLLSMNLEIIPEETEEELEQEDEEGKWRTNWIFKGKGASPYQKMGKKTVSLASEGHGTVYMPVPRLDDSYTPKIGNRDVDQLSDFSDHDPLSRSDLDGSDEDENTFYANTSKELARISGRQRKQYGSKSRSSGNHSDDSDFDARSSRRKPLGLYDGNSLDHLDGYDNSTNHSSGPVVEQPRQEVKLLQDLVPSENDDPKFLTPPESVTIQEGEPVKFSCRVGGTPPFDVFWYREGDEVEELEDSEDVEITSNGDKHSITLYNIGKAMAGQYMCIALSEKGKAIQYLVVTVKDNKQELKKPEFLKGLKDVDVTEGQSVKFRVKVKGYPQPRISWYKDGNLLKNSKACRIEKFGNRDYILTIDYATMNDDAEYTVSARNVAGEVKLSAQVIVEPQSDLPVRRQRPPSLTTSGASDSDSDRPSSLYKFRTTDSRLASTPLSPSPLSTKSSMQQRENQLHINHLDRRVNLTQKRVEEEAKKMQVDAQRVDAPSNQRLLSDNALEILATAGEIIKQETTPPASSSSSEAKVQNSNGTPNNTTCVLTGSVENSLGDFILPDTLDDFPLPSLPSSKAAPVKSTFELSLPNRTAKTKTDFIIDSSLSPRAKLEQEKFKPETSLSKHSSYNYSKAATQDLHKLSPRDINQNDTNINNLSFDSGKGTSLQDSSTSLASSVSSSASSKDYGDSDVDRHQGPSFKGQYTRDFEVPKAPEKKKWSVTLDPYLPQAEIVNKQPSDVVNKQAFTNKTPVIAINTPDLSPSNSIRSSKGDNSSQSSSPRQSIDSGVSVSSKLERPAAVHMVGHTSEDEVPESRTEFNTDGSIELPSVNKLRAMFSNTKDDDLGDGNFKRIHSITARSVPKGQLEKLRASNQKTAATAPPAAVSSNFLEVPGPAQASSAILQLNTSVTATSSKLTLKPLPASSACSTSSTQQQSQASTSGTYLDIKPDRDPVLIYPETDPDYMQRHLQYESHQQVPNPQTSNAKPASTKTSRAPQPPNEASPVTDQPTKLLVRAAKPTDNTETKKSGPRIKTGCISARAAFWERKMIDGATVDDNEFPEMVEDGDS</sequence>
<evidence type="ECO:0000313" key="6">
    <source>
        <dbReference type="EMBL" id="CAL1533487.1"/>
    </source>
</evidence>
<dbReference type="InterPro" id="IPR003598">
    <property type="entry name" value="Ig_sub2"/>
</dbReference>
<dbReference type="InterPro" id="IPR003599">
    <property type="entry name" value="Ig_sub"/>
</dbReference>
<feature type="compositionally biased region" description="Polar residues" evidence="4">
    <location>
        <begin position="1201"/>
        <end position="1220"/>
    </location>
</feature>
<dbReference type="Pfam" id="PF07679">
    <property type="entry name" value="I-set"/>
    <property type="match status" value="2"/>
</dbReference>
<dbReference type="GO" id="GO:0030424">
    <property type="term" value="C:axon"/>
    <property type="evidence" value="ECO:0007669"/>
    <property type="project" value="TreeGrafter"/>
</dbReference>